<dbReference type="CDD" id="cd16433">
    <property type="entry name" value="CheB"/>
    <property type="match status" value="1"/>
</dbReference>
<comment type="catalytic activity">
    <reaction evidence="3">
        <text>[protein]-L-glutamate 5-O-methyl ester + H2O = L-glutamyl-[protein] + methanol + H(+)</text>
        <dbReference type="Rhea" id="RHEA:23236"/>
        <dbReference type="Rhea" id="RHEA-COMP:10208"/>
        <dbReference type="Rhea" id="RHEA-COMP:10311"/>
        <dbReference type="ChEBI" id="CHEBI:15377"/>
        <dbReference type="ChEBI" id="CHEBI:15378"/>
        <dbReference type="ChEBI" id="CHEBI:17790"/>
        <dbReference type="ChEBI" id="CHEBI:29973"/>
        <dbReference type="ChEBI" id="CHEBI:82795"/>
        <dbReference type="EC" id="3.1.1.61"/>
    </reaction>
</comment>
<dbReference type="PANTHER" id="PTHR42872">
    <property type="entry name" value="PROTEIN-GLUTAMATE METHYLESTERASE/PROTEIN-GLUTAMINE GLUTAMINASE"/>
    <property type="match status" value="1"/>
</dbReference>
<feature type="domain" description="CheB-type methylesterase" evidence="6">
    <location>
        <begin position="1"/>
        <end position="189"/>
    </location>
</feature>
<dbReference type="GO" id="GO:0005737">
    <property type="term" value="C:cytoplasm"/>
    <property type="evidence" value="ECO:0007669"/>
    <property type="project" value="InterPro"/>
</dbReference>
<protein>
    <recommendedName>
        <fullName evidence="2">protein-glutamate methylesterase</fullName>
        <ecNumber evidence="2">3.1.1.61</ecNumber>
    </recommendedName>
</protein>
<reference evidence="8" key="1">
    <citation type="submission" date="2018-09" db="EMBL/GenBank/DDBJ databases">
        <authorList>
            <person name="Livingstone P.G."/>
            <person name="Whitworth D.E."/>
        </authorList>
    </citation>
    <scope>NUCLEOTIDE SEQUENCE [LARGE SCALE GENOMIC DNA]</scope>
    <source>
        <strain evidence="8">CA043D</strain>
    </source>
</reference>
<dbReference type="GO" id="GO:0008984">
    <property type="term" value="F:protein-glutamate methylesterase activity"/>
    <property type="evidence" value="ECO:0007669"/>
    <property type="project" value="UniProtKB-EC"/>
</dbReference>
<dbReference type="PROSITE" id="PS50122">
    <property type="entry name" value="CHEB"/>
    <property type="match status" value="1"/>
</dbReference>
<evidence type="ECO:0000259" key="6">
    <source>
        <dbReference type="PROSITE" id="PS50122"/>
    </source>
</evidence>
<dbReference type="SUPFAM" id="SSF52738">
    <property type="entry name" value="Methylesterase CheB, C-terminal domain"/>
    <property type="match status" value="1"/>
</dbReference>
<dbReference type="Pfam" id="PF01339">
    <property type="entry name" value="CheB_methylest"/>
    <property type="match status" value="1"/>
</dbReference>
<feature type="compositionally biased region" description="Low complexity" evidence="5">
    <location>
        <begin position="329"/>
        <end position="355"/>
    </location>
</feature>
<evidence type="ECO:0000256" key="4">
    <source>
        <dbReference type="PROSITE-ProRule" id="PRU00050"/>
    </source>
</evidence>
<dbReference type="RefSeq" id="WP_120604404.1">
    <property type="nucleotide sequence ID" value="NZ_JABFJX010000143.1"/>
</dbReference>
<dbReference type="EMBL" id="RAWE01000078">
    <property type="protein sequence ID" value="RKH01126.1"/>
    <property type="molecule type" value="Genomic_DNA"/>
</dbReference>
<proteinExistence type="predicted"/>
<evidence type="ECO:0000313" key="7">
    <source>
        <dbReference type="EMBL" id="RKH01126.1"/>
    </source>
</evidence>
<dbReference type="GO" id="GO:0000156">
    <property type="term" value="F:phosphorelay response regulator activity"/>
    <property type="evidence" value="ECO:0007669"/>
    <property type="project" value="InterPro"/>
</dbReference>
<evidence type="ECO:0000313" key="8">
    <source>
        <dbReference type="Proteomes" id="UP000268313"/>
    </source>
</evidence>
<dbReference type="OrthoDB" id="9791760at2"/>
<name>A0A3A8K0Z3_9BACT</name>
<comment type="caution">
    <text evidence="7">The sequence shown here is derived from an EMBL/GenBank/DDBJ whole genome shotgun (WGS) entry which is preliminary data.</text>
</comment>
<gene>
    <name evidence="7" type="ORF">D7X32_21330</name>
</gene>
<dbReference type="InterPro" id="IPR000673">
    <property type="entry name" value="Sig_transdc_resp-reg_Me-estase"/>
</dbReference>
<organism evidence="7 8">
    <name type="scientific">Corallococcus carmarthensis</name>
    <dbReference type="NCBI Taxonomy" id="2316728"/>
    <lineage>
        <taxon>Bacteria</taxon>
        <taxon>Pseudomonadati</taxon>
        <taxon>Myxococcota</taxon>
        <taxon>Myxococcia</taxon>
        <taxon>Myxococcales</taxon>
        <taxon>Cystobacterineae</taxon>
        <taxon>Myxococcaceae</taxon>
        <taxon>Corallococcus</taxon>
    </lineage>
</organism>
<dbReference type="Proteomes" id="UP000268313">
    <property type="component" value="Unassembled WGS sequence"/>
</dbReference>
<keyword evidence="1" id="KW-0378">Hydrolase</keyword>
<sequence length="355" mass="38066">MQRHDIIVIGTSMGGVEALTQLVGQLPGDLAASVLLVLHVSAQHRSYLPEILSRSGPLPAHHPRDGERLAPGRIYVAPNDRHLLVEPGHVKVVKGPKENGHRPAVDPLFRSAASSHGPRVVGVVLTGALDCGTSGLMAVKREGGVAVVQEPRDALCPDMPRSALEYVSVDHCVPLVELGPLLTRLVDTPVAPRSRKRSRQVETEVKAMTVDVSSMEDPPSPLEYAKPSYYGCPDCGGVLFELEEHGFLRFRCRTGHAYTAEALSGSQQNQLDGALWAALRALEESASLSRRLATKARQRGHDLSAQRFEERARTSEAQVELLRKAMLDASPSGEASSGPAAPPESAVPGEPEQTG</sequence>
<feature type="region of interest" description="Disordered" evidence="5">
    <location>
        <begin position="325"/>
        <end position="355"/>
    </location>
</feature>
<keyword evidence="8" id="KW-1185">Reference proteome</keyword>
<comment type="caution">
    <text evidence="4">Lacks conserved residue(s) required for the propagation of feature annotation.</text>
</comment>
<accession>A0A3A8K0Z3</accession>
<dbReference type="InterPro" id="IPR035909">
    <property type="entry name" value="CheB_C"/>
</dbReference>
<evidence type="ECO:0000256" key="5">
    <source>
        <dbReference type="SAM" id="MobiDB-lite"/>
    </source>
</evidence>
<evidence type="ECO:0000256" key="2">
    <source>
        <dbReference type="ARBA" id="ARBA00039140"/>
    </source>
</evidence>
<dbReference type="EC" id="3.1.1.61" evidence="2"/>
<dbReference type="InterPro" id="IPR011247">
    <property type="entry name" value="Chemotax_prot-Glu_Me-esterase"/>
</dbReference>
<dbReference type="PANTHER" id="PTHR42872:SF6">
    <property type="entry name" value="PROTEIN-GLUTAMATE METHYLESTERASE_PROTEIN-GLUTAMINE GLUTAMINASE"/>
    <property type="match status" value="1"/>
</dbReference>
<evidence type="ECO:0000256" key="3">
    <source>
        <dbReference type="ARBA" id="ARBA00048267"/>
    </source>
</evidence>
<dbReference type="PIRSF" id="PIRSF036461">
    <property type="entry name" value="Chmtx_methlestr"/>
    <property type="match status" value="1"/>
</dbReference>
<evidence type="ECO:0000256" key="1">
    <source>
        <dbReference type="ARBA" id="ARBA00022801"/>
    </source>
</evidence>
<dbReference type="Gene3D" id="3.40.50.180">
    <property type="entry name" value="Methylesterase CheB, C-terminal domain"/>
    <property type="match status" value="1"/>
</dbReference>
<dbReference type="GO" id="GO:0006935">
    <property type="term" value="P:chemotaxis"/>
    <property type="evidence" value="ECO:0007669"/>
    <property type="project" value="InterPro"/>
</dbReference>
<dbReference type="AlphaFoldDB" id="A0A3A8K0Z3"/>